<evidence type="ECO:0000313" key="5">
    <source>
        <dbReference type="EMBL" id="MBN8662044.1"/>
    </source>
</evidence>
<gene>
    <name evidence="5" type="ORF">J0M35_16880</name>
</gene>
<dbReference type="SUPFAM" id="SSF48452">
    <property type="entry name" value="TPR-like"/>
    <property type="match status" value="3"/>
</dbReference>
<evidence type="ECO:0000256" key="2">
    <source>
        <dbReference type="ARBA" id="ARBA00022803"/>
    </source>
</evidence>
<feature type="chain" id="PRO_5035302525" evidence="4">
    <location>
        <begin position="33"/>
        <end position="599"/>
    </location>
</feature>
<dbReference type="Pfam" id="PF00515">
    <property type="entry name" value="TPR_1"/>
    <property type="match status" value="1"/>
</dbReference>
<dbReference type="Proteomes" id="UP000664277">
    <property type="component" value="Unassembled WGS sequence"/>
</dbReference>
<evidence type="ECO:0000256" key="4">
    <source>
        <dbReference type="SAM" id="SignalP"/>
    </source>
</evidence>
<keyword evidence="1" id="KW-0677">Repeat</keyword>
<evidence type="ECO:0000256" key="1">
    <source>
        <dbReference type="ARBA" id="ARBA00022737"/>
    </source>
</evidence>
<accession>A0A8J7P9E4</accession>
<dbReference type="PANTHER" id="PTHR44858:SF1">
    <property type="entry name" value="UDP-N-ACETYLGLUCOSAMINE--PEPTIDE N-ACETYLGLUCOSAMINYLTRANSFERASE SPINDLY-RELATED"/>
    <property type="match status" value="1"/>
</dbReference>
<dbReference type="PROSITE" id="PS50005">
    <property type="entry name" value="TPR"/>
    <property type="match status" value="1"/>
</dbReference>
<evidence type="ECO:0000313" key="6">
    <source>
        <dbReference type="Proteomes" id="UP000664277"/>
    </source>
</evidence>
<sequence>MSLLKQRIGKVLSLLLAAAVTISLSTESAVLADAPKTVETQVEQNCKQIAALNKAGKRKAAEQLADKLISENPKENRYRHEKIEILHDQEKYDAALKEIDICLKQDAKDHIAYYWRSDILCHQNKLHEARIAINRCIQCNPRYAPGYSLKAGYEYQAGNYKLAISYAELAVKYDPKSENSWNSIGLSYLEMDEFEKATKAFEKALALNKTSTMLLNNASMALLYSGRRKEAMEKINLALNIEPRNPYLIQKRAIINHHNGKLKEALADMNKVIQLRQEACGEDYSARASLYVDLKNYDAAISDAKKSLQLKKDYTQANYNLAHAQYFKGDYKDAIANCTKAIEHDETTSSAIKLRGLCYQAIGEDEKALNDFERFTAAYHDTESYKARAQIAAKQGYFEQAADDLSAVMPFSTSMKANPKEYNRLLNLYNRIISSKLAGNETYFDRGMVYFVAGELKNAASDFEQYLKGNKCQGKNALSAATWAVFCHQKLKQEAAAKSLLSYIKETEPALSKSPELLFLRKEISAEKLMDTSKDARALSSKGTLVGLVLAEEGKLEAASGYLWKVKRMGDQHMDEYFVALKELDRLGPRGKRESGRGQ</sequence>
<dbReference type="Gene3D" id="1.25.40.10">
    <property type="entry name" value="Tetratricopeptide repeat domain"/>
    <property type="match status" value="3"/>
</dbReference>
<keyword evidence="4" id="KW-0732">Signal</keyword>
<dbReference type="EMBL" id="JAFLCK010000029">
    <property type="protein sequence ID" value="MBN8662044.1"/>
    <property type="molecule type" value="Genomic_DNA"/>
</dbReference>
<reference evidence="5" key="1">
    <citation type="submission" date="2021-02" db="EMBL/GenBank/DDBJ databases">
        <title>Genome-Resolved Metagenomics of a Microbial Community Performing Photosynthetic Biological Nutrient Removal.</title>
        <authorList>
            <person name="Mcdaniel E.A."/>
        </authorList>
    </citation>
    <scope>NUCLEOTIDE SEQUENCE</scope>
    <source>
        <strain evidence="5">UWPOB_OBS1</strain>
    </source>
</reference>
<organism evidence="5 6">
    <name type="scientific">Candidatus Obscuribacter phosphatis</name>
    <dbReference type="NCBI Taxonomy" id="1906157"/>
    <lineage>
        <taxon>Bacteria</taxon>
        <taxon>Bacillati</taxon>
        <taxon>Candidatus Melainabacteria</taxon>
        <taxon>Candidatus Obscuribacterales</taxon>
        <taxon>Candidatus Obscuribacteraceae</taxon>
        <taxon>Candidatus Obscuribacter</taxon>
    </lineage>
</organism>
<dbReference type="Pfam" id="PF13181">
    <property type="entry name" value="TPR_8"/>
    <property type="match status" value="2"/>
</dbReference>
<keyword evidence="2 3" id="KW-0802">TPR repeat</keyword>
<proteinExistence type="predicted"/>
<dbReference type="SMART" id="SM00028">
    <property type="entry name" value="TPR"/>
    <property type="match status" value="10"/>
</dbReference>
<dbReference type="Pfam" id="PF13432">
    <property type="entry name" value="TPR_16"/>
    <property type="match status" value="1"/>
</dbReference>
<feature type="repeat" description="TPR" evidence="3">
    <location>
        <begin position="178"/>
        <end position="211"/>
    </location>
</feature>
<comment type="caution">
    <text evidence="5">The sequence shown here is derived from an EMBL/GenBank/DDBJ whole genome shotgun (WGS) entry which is preliminary data.</text>
</comment>
<dbReference type="AlphaFoldDB" id="A0A8J7P9E4"/>
<protein>
    <submittedName>
        <fullName evidence="5">Tetratricopeptide repeat protein</fullName>
    </submittedName>
</protein>
<feature type="signal peptide" evidence="4">
    <location>
        <begin position="1"/>
        <end position="32"/>
    </location>
</feature>
<dbReference type="InterPro" id="IPR019734">
    <property type="entry name" value="TPR_rpt"/>
</dbReference>
<dbReference type="PROSITE" id="PS50293">
    <property type="entry name" value="TPR_REGION"/>
    <property type="match status" value="1"/>
</dbReference>
<dbReference type="PANTHER" id="PTHR44858">
    <property type="entry name" value="TETRATRICOPEPTIDE REPEAT PROTEIN 6"/>
    <property type="match status" value="1"/>
</dbReference>
<dbReference type="InterPro" id="IPR011990">
    <property type="entry name" value="TPR-like_helical_dom_sf"/>
</dbReference>
<evidence type="ECO:0000256" key="3">
    <source>
        <dbReference type="PROSITE-ProRule" id="PRU00339"/>
    </source>
</evidence>
<dbReference type="InterPro" id="IPR050498">
    <property type="entry name" value="Ycf3"/>
</dbReference>
<name>A0A8J7P9E4_9BACT</name>